<keyword evidence="3" id="KW-0677">Repeat</keyword>
<dbReference type="EMBL" id="CAJDYZ010009597">
    <property type="protein sequence ID" value="CAD1476830.1"/>
    <property type="molecule type" value="Genomic_DNA"/>
</dbReference>
<evidence type="ECO:0000256" key="4">
    <source>
        <dbReference type="ARBA" id="ARBA00022837"/>
    </source>
</evidence>
<dbReference type="SUPFAM" id="SSF49313">
    <property type="entry name" value="Cadherin-like"/>
    <property type="match status" value="1"/>
</dbReference>
<dbReference type="CDD" id="cd11304">
    <property type="entry name" value="Cadherin_repeat"/>
    <property type="match status" value="1"/>
</dbReference>
<keyword evidence="2" id="KW-0812">Transmembrane</keyword>
<comment type="subcellular location">
    <subcellularLocation>
        <location evidence="1">Membrane</location>
    </subcellularLocation>
</comment>
<dbReference type="InterPro" id="IPR002126">
    <property type="entry name" value="Cadherin-like_dom"/>
</dbReference>
<dbReference type="PROSITE" id="PS00232">
    <property type="entry name" value="CADHERIN_1"/>
    <property type="match status" value="1"/>
</dbReference>
<dbReference type="InterPro" id="IPR020894">
    <property type="entry name" value="Cadherin_CS"/>
</dbReference>
<dbReference type="Proteomes" id="UP000752696">
    <property type="component" value="Unassembled WGS sequence"/>
</dbReference>
<organism evidence="9 10">
    <name type="scientific">Heterotrigona itama</name>
    <dbReference type="NCBI Taxonomy" id="395501"/>
    <lineage>
        <taxon>Eukaryota</taxon>
        <taxon>Metazoa</taxon>
        <taxon>Ecdysozoa</taxon>
        <taxon>Arthropoda</taxon>
        <taxon>Hexapoda</taxon>
        <taxon>Insecta</taxon>
        <taxon>Pterygota</taxon>
        <taxon>Neoptera</taxon>
        <taxon>Endopterygota</taxon>
        <taxon>Hymenoptera</taxon>
        <taxon>Apocrita</taxon>
        <taxon>Aculeata</taxon>
        <taxon>Apoidea</taxon>
        <taxon>Anthophila</taxon>
        <taxon>Apidae</taxon>
        <taxon>Heterotrigona</taxon>
    </lineage>
</organism>
<dbReference type="GO" id="GO:0005509">
    <property type="term" value="F:calcium ion binding"/>
    <property type="evidence" value="ECO:0007669"/>
    <property type="project" value="UniProtKB-UniRule"/>
</dbReference>
<feature type="domain" description="Cadherin" evidence="8">
    <location>
        <begin position="66"/>
        <end position="133"/>
    </location>
</feature>
<dbReference type="InterPro" id="IPR015919">
    <property type="entry name" value="Cadherin-like_sf"/>
</dbReference>
<keyword evidence="4 7" id="KW-0106">Calcium</keyword>
<name>A0A6V7HAV2_9HYME</name>
<proteinExistence type="predicted"/>
<keyword evidence="6" id="KW-0472">Membrane</keyword>
<dbReference type="PANTHER" id="PTHR24026:SF126">
    <property type="entry name" value="PROTOCADHERIN FAT 4"/>
    <property type="match status" value="1"/>
</dbReference>
<sequence>MRMNSRFVTRSCSFNIKFLIIPNAREVNNSPSRSKIQEFRWNKSIKSNGRPMLQVTDTNDNAPTFQSTAYSFDVPENMPRGSRIGQVVATDADADGPNSQLSYTLISDWANDVFSLNPSTGVFTLTASLDYEQ</sequence>
<reference evidence="9" key="1">
    <citation type="submission" date="2020-07" db="EMBL/GenBank/DDBJ databases">
        <authorList>
            <person name="Nazaruddin N."/>
        </authorList>
    </citation>
    <scope>NUCLEOTIDE SEQUENCE</scope>
</reference>
<keyword evidence="10" id="KW-1185">Reference proteome</keyword>
<comment type="caution">
    <text evidence="9">The sequence shown here is derived from an EMBL/GenBank/DDBJ whole genome shotgun (WGS) entry which is preliminary data.</text>
</comment>
<evidence type="ECO:0000259" key="8">
    <source>
        <dbReference type="PROSITE" id="PS50268"/>
    </source>
</evidence>
<dbReference type="GO" id="GO:0007156">
    <property type="term" value="P:homophilic cell adhesion via plasma membrane adhesion molecules"/>
    <property type="evidence" value="ECO:0007669"/>
    <property type="project" value="InterPro"/>
</dbReference>
<evidence type="ECO:0000256" key="2">
    <source>
        <dbReference type="ARBA" id="ARBA00022692"/>
    </source>
</evidence>
<dbReference type="GO" id="GO:0005886">
    <property type="term" value="C:plasma membrane"/>
    <property type="evidence" value="ECO:0007669"/>
    <property type="project" value="UniProtKB-SubCell"/>
</dbReference>
<evidence type="ECO:0000313" key="10">
    <source>
        <dbReference type="Proteomes" id="UP000752696"/>
    </source>
</evidence>
<feature type="non-terminal residue" evidence="9">
    <location>
        <position position="133"/>
    </location>
</feature>
<evidence type="ECO:0000256" key="1">
    <source>
        <dbReference type="ARBA" id="ARBA00004370"/>
    </source>
</evidence>
<evidence type="ECO:0000256" key="3">
    <source>
        <dbReference type="ARBA" id="ARBA00022737"/>
    </source>
</evidence>
<dbReference type="PANTHER" id="PTHR24026">
    <property type="entry name" value="FAT ATYPICAL CADHERIN-RELATED"/>
    <property type="match status" value="1"/>
</dbReference>
<evidence type="ECO:0000313" key="9">
    <source>
        <dbReference type="EMBL" id="CAD1476830.1"/>
    </source>
</evidence>
<dbReference type="Pfam" id="PF00028">
    <property type="entry name" value="Cadherin"/>
    <property type="match status" value="1"/>
</dbReference>
<accession>A0A6V7HAV2</accession>
<dbReference type="AlphaFoldDB" id="A0A6V7HAV2"/>
<dbReference type="OrthoDB" id="6252479at2759"/>
<evidence type="ECO:0000256" key="7">
    <source>
        <dbReference type="PROSITE-ProRule" id="PRU00043"/>
    </source>
</evidence>
<gene>
    <name evidence="9" type="ORF">MHI_LOCUS690397</name>
</gene>
<evidence type="ECO:0000256" key="5">
    <source>
        <dbReference type="ARBA" id="ARBA00022989"/>
    </source>
</evidence>
<keyword evidence="5" id="KW-1133">Transmembrane helix</keyword>
<dbReference type="Gene3D" id="2.60.40.60">
    <property type="entry name" value="Cadherins"/>
    <property type="match status" value="1"/>
</dbReference>
<dbReference type="PRINTS" id="PR00205">
    <property type="entry name" value="CADHERIN"/>
</dbReference>
<dbReference type="PROSITE" id="PS50268">
    <property type="entry name" value="CADHERIN_2"/>
    <property type="match status" value="1"/>
</dbReference>
<protein>
    <recommendedName>
        <fullName evidence="8">Cadherin domain-containing protein</fullName>
    </recommendedName>
</protein>
<evidence type="ECO:0000256" key="6">
    <source>
        <dbReference type="ARBA" id="ARBA00023136"/>
    </source>
</evidence>